<organism evidence="2">
    <name type="scientific">uncultured Caudovirales phage</name>
    <dbReference type="NCBI Taxonomy" id="2100421"/>
    <lineage>
        <taxon>Viruses</taxon>
        <taxon>Duplodnaviria</taxon>
        <taxon>Heunggongvirae</taxon>
        <taxon>Uroviricota</taxon>
        <taxon>Caudoviricetes</taxon>
        <taxon>Peduoviridae</taxon>
        <taxon>Maltschvirus</taxon>
        <taxon>Maltschvirus maltsch</taxon>
    </lineage>
</organism>
<protein>
    <submittedName>
        <fullName evidence="2">DNA helicase, DnaB-like, C-terminal</fullName>
    </submittedName>
</protein>
<dbReference type="GO" id="GO:0006260">
    <property type="term" value="P:DNA replication"/>
    <property type="evidence" value="ECO:0007669"/>
    <property type="project" value="InterPro"/>
</dbReference>
<evidence type="ECO:0000313" key="2">
    <source>
        <dbReference type="EMBL" id="CAB4124531.1"/>
    </source>
</evidence>
<keyword evidence="2" id="KW-0347">Helicase</keyword>
<keyword evidence="2" id="KW-0067">ATP-binding</keyword>
<dbReference type="InterPro" id="IPR007694">
    <property type="entry name" value="DNA_helicase_DnaB-like_C"/>
</dbReference>
<evidence type="ECO:0000259" key="1">
    <source>
        <dbReference type="Pfam" id="PF03796"/>
    </source>
</evidence>
<reference evidence="2" key="1">
    <citation type="submission" date="2020-04" db="EMBL/GenBank/DDBJ databases">
        <authorList>
            <person name="Chiriac C."/>
            <person name="Salcher M."/>
            <person name="Ghai R."/>
            <person name="Kavagutti S V."/>
        </authorList>
    </citation>
    <scope>NUCLEOTIDE SEQUENCE</scope>
</reference>
<keyword evidence="2" id="KW-0547">Nucleotide-binding</keyword>
<dbReference type="Gene3D" id="3.40.50.300">
    <property type="entry name" value="P-loop containing nucleotide triphosphate hydrolases"/>
    <property type="match status" value="1"/>
</dbReference>
<gene>
    <name evidence="2" type="ORF">UFOVP53_8</name>
</gene>
<dbReference type="Pfam" id="PF03796">
    <property type="entry name" value="DnaB_C"/>
    <property type="match status" value="1"/>
</dbReference>
<accession>A0A6J5KRL1</accession>
<dbReference type="EMBL" id="LR796189">
    <property type="protein sequence ID" value="CAB4124531.1"/>
    <property type="molecule type" value="Genomic_DNA"/>
</dbReference>
<dbReference type="GO" id="GO:0005524">
    <property type="term" value="F:ATP binding"/>
    <property type="evidence" value="ECO:0007669"/>
    <property type="project" value="InterPro"/>
</dbReference>
<dbReference type="SUPFAM" id="SSF52540">
    <property type="entry name" value="P-loop containing nucleoside triphosphate hydrolases"/>
    <property type="match status" value="1"/>
</dbReference>
<dbReference type="InterPro" id="IPR027417">
    <property type="entry name" value="P-loop_NTPase"/>
</dbReference>
<proteinExistence type="predicted"/>
<feature type="domain" description="SF4 helicase" evidence="1">
    <location>
        <begin position="82"/>
        <end position="310"/>
    </location>
</feature>
<keyword evidence="2" id="KW-0378">Hydrolase</keyword>
<name>A0A6J5KRL1_9CAUD</name>
<sequence>MSKLTPEQIAAALTPSSFKKKQNNIIGVNTNPVDVSVSLDEIESFGNVESIKNMYTNVASYNKMLQEKITFINPAMTRCIPFTRENLYLICAYTGNGKSTIAANISHPLWKEGRRTLVIANEEPEQDILYRIACLELGINFNDYKKGTILPADQLACMKLFPEISKYVKVLDVNYKEGLTTKLEGIKNALEAVKTKDYAAVMIDYFQLVRYSVNDTSRSTYSVLDDFRIFLGQYIKGSNIPVVLFAQLHSIGKRNNPELDSRVKECPGILETATVVLEVVPDFETKMTTFKIAKDRFGMQGGRIDCAFDKGKFVEVTAAHLEQTRASKIEALMKKATGSDSSVEIGDEDI</sequence>
<dbReference type="GO" id="GO:0003678">
    <property type="term" value="F:DNA helicase activity"/>
    <property type="evidence" value="ECO:0007669"/>
    <property type="project" value="InterPro"/>
</dbReference>